<proteinExistence type="inferred from homology"/>
<name>A0A1L9P077_9RHOB</name>
<dbReference type="CDD" id="cd13401">
    <property type="entry name" value="Slt70-like"/>
    <property type="match status" value="1"/>
</dbReference>
<dbReference type="PROSITE" id="PS00922">
    <property type="entry name" value="TRANSGLYCOSYLASE"/>
    <property type="match status" value="1"/>
</dbReference>
<evidence type="ECO:0000259" key="4">
    <source>
        <dbReference type="Pfam" id="PF01464"/>
    </source>
</evidence>
<dbReference type="EC" id="4.2.2.-" evidence="5"/>
<sequence>MCDVYPLSLNELQAMMRLALFLFLMLCAPVFARADGHVPLTRAFEAMRAGDWTTARTIASDVSPVAYDLIEWHRLRGGIGTAEEVMLFLDLNPDWPGLDWLRRKSEPSMLDATDADVLLFFRDELPQSAQGALAHAWALKASGQGGSAEAGLVLAWRSMAIGPQMHTRMLEEHGDLLAEHHIARLDMLLWKDWKSNTERMLPLVPEGYRKLAKARQGLRARVKGTDALVASVPENLQNDPGLTFERFVWRARKGRQQDAIELALAASKSAKTLGEPEQWANRRRSLSRQLMRDDAYERAYALASQHHLSEGSSFADLEWLSGYIALRFLNDPAKALEHFKAHQGAVVTPISRGRAGYWIGRTQEALGNAKAAKASYVQGAEYQSSFYGLLAAERGGIAFDESLAGAAALPDWREASFMGSTVFQAAVLALQAGALTVSERFFTHLTESLSPLEAAQLGQVAIDLNEPHIAVMIGKRAASGGVTIPAPYYALHDLAKSAHPIETEFALAIARRESEFDPVVVSGAGARGLMQVMPATAKNVASELGVDYAKEKLTSDWRYNAQLGTAYLARLKKQFGGNPVMISAGYNAGPGRPVRWMEVYGDPRKGEIDVVDWIEHIPFRETRNYAMRVTESLPIYRARLGQEPLPIPFSKELIQMR</sequence>
<keyword evidence="3" id="KW-0732">Signal</keyword>
<dbReference type="InterPro" id="IPR000189">
    <property type="entry name" value="Transglyc_AS"/>
</dbReference>
<dbReference type="STRING" id="696762.PFRI_09040"/>
<dbReference type="Gene3D" id="1.25.20.10">
    <property type="entry name" value="Bacterial muramidases"/>
    <property type="match status" value="1"/>
</dbReference>
<organism evidence="5 6">
    <name type="scientific">Planktotalea frisia</name>
    <dbReference type="NCBI Taxonomy" id="696762"/>
    <lineage>
        <taxon>Bacteria</taxon>
        <taxon>Pseudomonadati</taxon>
        <taxon>Pseudomonadota</taxon>
        <taxon>Alphaproteobacteria</taxon>
        <taxon>Rhodobacterales</taxon>
        <taxon>Paracoccaceae</taxon>
        <taxon>Planktotalea</taxon>
    </lineage>
</organism>
<dbReference type="EMBL" id="MLCB01000079">
    <property type="protein sequence ID" value="OJI94872.1"/>
    <property type="molecule type" value="Genomic_DNA"/>
</dbReference>
<dbReference type="SUPFAM" id="SSF53955">
    <property type="entry name" value="Lysozyme-like"/>
    <property type="match status" value="1"/>
</dbReference>
<feature type="domain" description="Transglycosylase SLT" evidence="4">
    <location>
        <begin position="496"/>
        <end position="601"/>
    </location>
</feature>
<dbReference type="InterPro" id="IPR023346">
    <property type="entry name" value="Lysozyme-like_dom_sf"/>
</dbReference>
<evidence type="ECO:0000313" key="5">
    <source>
        <dbReference type="EMBL" id="OJI94872.1"/>
    </source>
</evidence>
<keyword evidence="5" id="KW-0456">Lyase</keyword>
<evidence type="ECO:0000313" key="6">
    <source>
        <dbReference type="Proteomes" id="UP000184514"/>
    </source>
</evidence>
<evidence type="ECO:0000256" key="1">
    <source>
        <dbReference type="ARBA" id="ARBA00007734"/>
    </source>
</evidence>
<accession>A0A1L9P077</accession>
<protein>
    <submittedName>
        <fullName evidence="5">Soluble lytic murein transglycosylase</fullName>
        <ecNumber evidence="5">4.2.2.-</ecNumber>
    </submittedName>
</protein>
<dbReference type="PANTHER" id="PTHR37423">
    <property type="entry name" value="SOLUBLE LYTIC MUREIN TRANSGLYCOSYLASE-RELATED"/>
    <property type="match status" value="1"/>
</dbReference>
<dbReference type="InterPro" id="IPR008258">
    <property type="entry name" value="Transglycosylase_SLT_dom_1"/>
</dbReference>
<dbReference type="InterPro" id="IPR008939">
    <property type="entry name" value="Lytic_TGlycosylase_superhlx_U"/>
</dbReference>
<dbReference type="Gene3D" id="1.10.530.10">
    <property type="match status" value="1"/>
</dbReference>
<dbReference type="PANTHER" id="PTHR37423:SF2">
    <property type="entry name" value="MEMBRANE-BOUND LYTIC MUREIN TRANSGLYCOSYLASE C"/>
    <property type="match status" value="1"/>
</dbReference>
<dbReference type="Proteomes" id="UP000184514">
    <property type="component" value="Unassembled WGS sequence"/>
</dbReference>
<dbReference type="GO" id="GO:0042597">
    <property type="term" value="C:periplasmic space"/>
    <property type="evidence" value="ECO:0007669"/>
    <property type="project" value="InterPro"/>
</dbReference>
<dbReference type="GO" id="GO:0008933">
    <property type="term" value="F:peptidoglycan lytic transglycosylase activity"/>
    <property type="evidence" value="ECO:0007669"/>
    <property type="project" value="InterPro"/>
</dbReference>
<keyword evidence="6" id="KW-1185">Reference proteome</keyword>
<reference evidence="5 6" key="1">
    <citation type="submission" date="2016-10" db="EMBL/GenBank/DDBJ databases">
        <title>Genome sequence of Planktotalea frisia SH6-1.</title>
        <authorList>
            <person name="Poehlein A."/>
            <person name="Bakenhus I."/>
            <person name="Voget S."/>
            <person name="Brinkhoff T."/>
            <person name="Simon M."/>
        </authorList>
    </citation>
    <scope>NUCLEOTIDE SEQUENCE [LARGE SCALE GENOMIC DNA]</scope>
    <source>
        <strain evidence="5 6">SH6-1</strain>
    </source>
</reference>
<dbReference type="GO" id="GO:0000270">
    <property type="term" value="P:peptidoglycan metabolic process"/>
    <property type="evidence" value="ECO:0007669"/>
    <property type="project" value="InterPro"/>
</dbReference>
<evidence type="ECO:0000256" key="2">
    <source>
        <dbReference type="ARBA" id="ARBA00009387"/>
    </source>
</evidence>
<gene>
    <name evidence="5" type="primary">slt_1</name>
    <name evidence="5" type="ORF">PFRI_09040</name>
</gene>
<dbReference type="Pfam" id="PF01464">
    <property type="entry name" value="SLT"/>
    <property type="match status" value="1"/>
</dbReference>
<dbReference type="GO" id="GO:0016020">
    <property type="term" value="C:membrane"/>
    <property type="evidence" value="ECO:0007669"/>
    <property type="project" value="InterPro"/>
</dbReference>
<dbReference type="AlphaFoldDB" id="A0A1L9P077"/>
<comment type="similarity">
    <text evidence="1">Belongs to the transglycosylase Slt family.</text>
</comment>
<comment type="similarity">
    <text evidence="2">Belongs to the virb1 family.</text>
</comment>
<dbReference type="GO" id="GO:0004553">
    <property type="term" value="F:hydrolase activity, hydrolyzing O-glycosyl compounds"/>
    <property type="evidence" value="ECO:0007669"/>
    <property type="project" value="InterPro"/>
</dbReference>
<evidence type="ECO:0000256" key="3">
    <source>
        <dbReference type="ARBA" id="ARBA00022729"/>
    </source>
</evidence>
<comment type="caution">
    <text evidence="5">The sequence shown here is derived from an EMBL/GenBank/DDBJ whole genome shotgun (WGS) entry which is preliminary data.</text>
</comment>
<dbReference type="SUPFAM" id="SSF48435">
    <property type="entry name" value="Bacterial muramidases"/>
    <property type="match status" value="1"/>
</dbReference>